<dbReference type="InterPro" id="IPR036663">
    <property type="entry name" value="Fumarylacetoacetase_C_sf"/>
</dbReference>
<dbReference type="PANTHER" id="PTHR43211">
    <property type="entry name" value="FUMARYLACETOACETATE HYDROLASE"/>
    <property type="match status" value="1"/>
</dbReference>
<dbReference type="GO" id="GO:0016787">
    <property type="term" value="F:hydrolase activity"/>
    <property type="evidence" value="ECO:0007669"/>
    <property type="project" value="UniProtKB-KW"/>
</dbReference>
<name>A0A450YLK3_9GAMM</name>
<gene>
    <name evidence="2" type="ORF">BECKTC1821D_GA0114238_101246</name>
</gene>
<organism evidence="2">
    <name type="scientific">Candidatus Kentrum sp. TC</name>
    <dbReference type="NCBI Taxonomy" id="2126339"/>
    <lineage>
        <taxon>Bacteria</taxon>
        <taxon>Pseudomonadati</taxon>
        <taxon>Pseudomonadota</taxon>
        <taxon>Gammaproteobacteria</taxon>
        <taxon>Candidatus Kentrum</taxon>
    </lineage>
</organism>
<protein>
    <submittedName>
        <fullName evidence="2">Fumarylacetoacetate (FAA) hydrolase family protein</fullName>
    </submittedName>
</protein>
<dbReference type="AlphaFoldDB" id="A0A450YLK3"/>
<dbReference type="Gene3D" id="3.90.850.10">
    <property type="entry name" value="Fumarylacetoacetase-like, C-terminal domain"/>
    <property type="match status" value="1"/>
</dbReference>
<dbReference type="Pfam" id="PF01557">
    <property type="entry name" value="FAA_hydrolase"/>
    <property type="match status" value="1"/>
</dbReference>
<sequence length="338" mass="37252">MKLVTFTKGNGVNDAQHIGALLDDGKRIAVLQAGAEAMAGSPSPFFTDMLAFLRGDVAARDEAGTVIEYIMSQHPPGGIVALNSATLLAPVPRPESIRDYMGFEQHIINCIRAAGLKKFAPLDEWIERNFGRKRSLAYRLNKAWYERPIYYKGNRFSVVGPDAPVHSPTYTKKLDYELEWGIFIGKSGINIPEEKARYHIGGYTIFNDFSARDIQMEEMDGRLGPAKGKDFDTGNAMGPCLVTPDEIPDPYDLTMLARINGEEWSRGTTADTGWTFEEIIAYVSKSETLYPGEFFGSGTCSGARGRGCGLEMGKFLEVGDTVELEVENIGILRNRVVG</sequence>
<dbReference type="PANTHER" id="PTHR43211:SF1">
    <property type="entry name" value="BLL6422 PROTEIN"/>
    <property type="match status" value="1"/>
</dbReference>
<proteinExistence type="predicted"/>
<keyword evidence="2" id="KW-0378">Hydrolase</keyword>
<evidence type="ECO:0000313" key="2">
    <source>
        <dbReference type="EMBL" id="VFK42434.1"/>
    </source>
</evidence>
<reference evidence="2" key="1">
    <citation type="submission" date="2019-02" db="EMBL/GenBank/DDBJ databases">
        <authorList>
            <person name="Gruber-Vodicka R. H."/>
            <person name="Seah K. B. B."/>
        </authorList>
    </citation>
    <scope>NUCLEOTIDE SEQUENCE</scope>
    <source>
        <strain evidence="2">BECK_BZ123</strain>
    </source>
</reference>
<dbReference type="SUPFAM" id="SSF56529">
    <property type="entry name" value="FAH"/>
    <property type="match status" value="1"/>
</dbReference>
<evidence type="ECO:0000259" key="1">
    <source>
        <dbReference type="Pfam" id="PF01557"/>
    </source>
</evidence>
<dbReference type="InterPro" id="IPR011234">
    <property type="entry name" value="Fumarylacetoacetase-like_C"/>
</dbReference>
<feature type="domain" description="Fumarylacetoacetase-like C-terminal" evidence="1">
    <location>
        <begin position="141"/>
        <end position="337"/>
    </location>
</feature>
<accession>A0A450YLK3</accession>
<dbReference type="EMBL" id="CAADFS010000012">
    <property type="protein sequence ID" value="VFK42434.1"/>
    <property type="molecule type" value="Genomic_DNA"/>
</dbReference>